<dbReference type="GO" id="GO:0045504">
    <property type="term" value="F:dynein heavy chain binding"/>
    <property type="evidence" value="ECO:0007669"/>
    <property type="project" value="TreeGrafter"/>
</dbReference>
<keyword evidence="4" id="KW-0677">Repeat</keyword>
<dbReference type="GO" id="GO:0045503">
    <property type="term" value="F:dynein light chain binding"/>
    <property type="evidence" value="ECO:0007669"/>
    <property type="project" value="TreeGrafter"/>
</dbReference>
<dbReference type="GO" id="GO:0060294">
    <property type="term" value="P:cilium movement involved in cell motility"/>
    <property type="evidence" value="ECO:0007669"/>
    <property type="project" value="TreeGrafter"/>
</dbReference>
<dbReference type="PANTHER" id="PTHR12442:SF5">
    <property type="entry name" value="DYNEIN AXONEMAL INTERMEDIATE CHAIN 3"/>
    <property type="match status" value="1"/>
</dbReference>
<dbReference type="GeneID" id="7825835"/>
<keyword evidence="7" id="KW-1185">Reference proteome</keyword>
<gene>
    <name evidence="6" type="ORF">TTHERM_00196380</name>
</gene>
<dbReference type="OrthoDB" id="366230at2759"/>
<dbReference type="STRING" id="312017.Q23JZ6"/>
<reference evidence="7" key="1">
    <citation type="journal article" date="2006" name="PLoS Biol.">
        <title>Macronuclear genome sequence of the ciliate Tetrahymena thermophila, a model eukaryote.</title>
        <authorList>
            <person name="Eisen J.A."/>
            <person name="Coyne R.S."/>
            <person name="Wu M."/>
            <person name="Wu D."/>
            <person name="Thiagarajan M."/>
            <person name="Wortman J.R."/>
            <person name="Badger J.H."/>
            <person name="Ren Q."/>
            <person name="Amedeo P."/>
            <person name="Jones K.M."/>
            <person name="Tallon L.J."/>
            <person name="Delcher A.L."/>
            <person name="Salzberg S.L."/>
            <person name="Silva J.C."/>
            <person name="Haas B.J."/>
            <person name="Majoros W.H."/>
            <person name="Farzad M."/>
            <person name="Carlton J.M."/>
            <person name="Smith R.K. Jr."/>
            <person name="Garg J."/>
            <person name="Pearlman R.E."/>
            <person name="Karrer K.M."/>
            <person name="Sun L."/>
            <person name="Manning G."/>
            <person name="Elde N.C."/>
            <person name="Turkewitz A.P."/>
            <person name="Asai D.J."/>
            <person name="Wilkes D.E."/>
            <person name="Wang Y."/>
            <person name="Cai H."/>
            <person name="Collins K."/>
            <person name="Stewart B.A."/>
            <person name="Lee S.R."/>
            <person name="Wilamowska K."/>
            <person name="Weinberg Z."/>
            <person name="Ruzzo W.L."/>
            <person name="Wloga D."/>
            <person name="Gaertig J."/>
            <person name="Frankel J."/>
            <person name="Tsao C.-C."/>
            <person name="Gorovsky M.A."/>
            <person name="Keeling P.J."/>
            <person name="Waller R.F."/>
            <person name="Patron N.J."/>
            <person name="Cherry J.M."/>
            <person name="Stover N.A."/>
            <person name="Krieger C.J."/>
            <person name="del Toro C."/>
            <person name="Ryder H.F."/>
            <person name="Williamson S.C."/>
            <person name="Barbeau R.A."/>
            <person name="Hamilton E.P."/>
            <person name="Orias E."/>
        </authorList>
    </citation>
    <scope>NUCLEOTIDE SEQUENCE [LARGE SCALE GENOMIC DNA]</scope>
    <source>
        <strain evidence="7">SB210</strain>
    </source>
</reference>
<dbReference type="RefSeq" id="XP_001017292.1">
    <property type="nucleotide sequence ID" value="XM_001017292.1"/>
</dbReference>
<evidence type="ECO:0000256" key="5">
    <source>
        <dbReference type="SAM" id="MobiDB-lite"/>
    </source>
</evidence>
<evidence type="ECO:0000256" key="2">
    <source>
        <dbReference type="ARBA" id="ARBA00022490"/>
    </source>
</evidence>
<keyword evidence="3" id="KW-0853">WD repeat</keyword>
<sequence>MKLSKRDESSSDPSDEENKVERNRYWRFWQSQFEETVKEIQLSMIKKNRPTIKMQFIKKRREFGQPCKLNETDASEKMLEVKQQSDPFAHVRNKVIDIGLQGCNPIVNSSTQTIWNRRINKALTVDNEQTIVEIEDDNQELLKFLDNVYPLMEEALQSNETIDIYQNDFELFDADDVAAEGTELSNAIKEWKTFYYLQCKGKKISCIQFQPNNQLNQKGKYIAAAFMENLTFEERVIYSMKSHKFMIVFWDYDDQHSIDPVLILTSPLEIITFQFNPKDPNIVIGGAANGQIIMWDLKQSNSLYTVTGKKGQKAKQDSKSEIPEINPLILSQLQDPSSAQQLPNNEIVRKNVCSHKNPVLSISWIPPTVEFDRKVFNNVVHPTHGDCYQFASISWDGQVCFWDTRFNDQKDSKKQFDITSHQWKANYGLQLVRPEGGGTMGGAQIAFRKGQRNPTFTGTSDEGELFLVDWTVHPTEDSNRNDKVTKLWQNERSYRPTVALENSPFYDDIILTIHDFNFCIWKHDVDVPIFDSAIVKQGQITCGAFSPSRPGVVIIGLNDGNINVWDFLDQSHKATLTYHVGAKPLSYIKFHENQHHSLAVGDYDGTVHILELPYTLWKKIGEEEKTMNDFWNREVLRVRYFKHRFEIREEEFKKLKEKKDQEVAEEVTTTQKVDNQVDEDEELEKEYQEQALQYINEVIKGVKPDQEAPQNSKAAKK</sequence>
<dbReference type="InterPro" id="IPR015943">
    <property type="entry name" value="WD40/YVTN_repeat-like_dom_sf"/>
</dbReference>
<dbReference type="SMART" id="SM00320">
    <property type="entry name" value="WD40"/>
    <property type="match status" value="4"/>
</dbReference>
<dbReference type="InterPro" id="IPR001680">
    <property type="entry name" value="WD40_rpt"/>
</dbReference>
<evidence type="ECO:0000256" key="1">
    <source>
        <dbReference type="ARBA" id="ARBA00004496"/>
    </source>
</evidence>
<dbReference type="eggNOG" id="KOG1587">
    <property type="taxonomic scope" value="Eukaryota"/>
</dbReference>
<dbReference type="InParanoid" id="Q23JZ6"/>
<dbReference type="SUPFAM" id="SSF50978">
    <property type="entry name" value="WD40 repeat-like"/>
    <property type="match status" value="1"/>
</dbReference>
<proteinExistence type="predicted"/>
<evidence type="ECO:0000313" key="6">
    <source>
        <dbReference type="EMBL" id="EAR97047.1"/>
    </source>
</evidence>
<dbReference type="Proteomes" id="UP000009168">
    <property type="component" value="Unassembled WGS sequence"/>
</dbReference>
<dbReference type="EMBL" id="GG662673">
    <property type="protein sequence ID" value="EAR97047.1"/>
    <property type="molecule type" value="Genomic_DNA"/>
</dbReference>
<dbReference type="AlphaFoldDB" id="Q23JZ6"/>
<dbReference type="GO" id="GO:0036159">
    <property type="term" value="P:inner dynein arm assembly"/>
    <property type="evidence" value="ECO:0007669"/>
    <property type="project" value="TreeGrafter"/>
</dbReference>
<dbReference type="InterPro" id="IPR036322">
    <property type="entry name" value="WD40_repeat_dom_sf"/>
</dbReference>
<evidence type="ECO:0000256" key="3">
    <source>
        <dbReference type="ARBA" id="ARBA00022574"/>
    </source>
</evidence>
<evidence type="ECO:0000256" key="4">
    <source>
        <dbReference type="ARBA" id="ARBA00022737"/>
    </source>
</evidence>
<evidence type="ECO:0000313" key="7">
    <source>
        <dbReference type="Proteomes" id="UP000009168"/>
    </source>
</evidence>
<comment type="subcellular location">
    <subcellularLocation>
        <location evidence="1">Cytoplasm</location>
    </subcellularLocation>
</comment>
<organism evidence="6 7">
    <name type="scientific">Tetrahymena thermophila (strain SB210)</name>
    <dbReference type="NCBI Taxonomy" id="312017"/>
    <lineage>
        <taxon>Eukaryota</taxon>
        <taxon>Sar</taxon>
        <taxon>Alveolata</taxon>
        <taxon>Ciliophora</taxon>
        <taxon>Intramacronucleata</taxon>
        <taxon>Oligohymenophorea</taxon>
        <taxon>Hymenostomatida</taxon>
        <taxon>Tetrahymenina</taxon>
        <taxon>Tetrahymenidae</taxon>
        <taxon>Tetrahymena</taxon>
    </lineage>
</organism>
<dbReference type="PANTHER" id="PTHR12442">
    <property type="entry name" value="DYNEIN INTERMEDIATE CHAIN"/>
    <property type="match status" value="1"/>
</dbReference>
<keyword evidence="2" id="KW-0963">Cytoplasm</keyword>
<protein>
    <submittedName>
        <fullName evidence="6">WD domain, G-beta repeat protein</fullName>
    </submittedName>
</protein>
<accession>Q23JZ6</accession>
<dbReference type="KEGG" id="tet:TTHERM_00196380"/>
<dbReference type="InterPro" id="IPR050687">
    <property type="entry name" value="Dynein_IC"/>
</dbReference>
<dbReference type="HOGENOM" id="CLU_009390_1_0_1"/>
<dbReference type="OMA" id="EPMLTHH"/>
<feature type="region of interest" description="Disordered" evidence="5">
    <location>
        <begin position="663"/>
        <end position="685"/>
    </location>
</feature>
<dbReference type="GO" id="GO:0036156">
    <property type="term" value="C:inner dynein arm"/>
    <property type="evidence" value="ECO:0007669"/>
    <property type="project" value="TreeGrafter"/>
</dbReference>
<dbReference type="Gene3D" id="2.130.10.10">
    <property type="entry name" value="YVTN repeat-like/Quinoprotein amine dehydrogenase"/>
    <property type="match status" value="2"/>
</dbReference>
<name>Q23JZ6_TETTS</name>